<protein>
    <submittedName>
        <fullName evidence="1">Uncharacterized protein</fullName>
    </submittedName>
</protein>
<reference evidence="1" key="1">
    <citation type="submission" date="2021-03" db="EMBL/GenBank/DDBJ databases">
        <title>Evolutionary priming and transition to the ectomycorrhizal habit in an iconic lineage of mushroom-forming fungi: is preadaptation a requirement?</title>
        <authorList>
            <consortium name="DOE Joint Genome Institute"/>
            <person name="Looney B.P."/>
            <person name="Miyauchi S."/>
            <person name="Morin E."/>
            <person name="Drula E."/>
            <person name="Courty P.E."/>
            <person name="Chicoki N."/>
            <person name="Fauchery L."/>
            <person name="Kohler A."/>
            <person name="Kuo A."/>
            <person name="LaButti K."/>
            <person name="Pangilinan J."/>
            <person name="Lipzen A."/>
            <person name="Riley R."/>
            <person name="Andreopoulos W."/>
            <person name="He G."/>
            <person name="Johnson J."/>
            <person name="Barry K.W."/>
            <person name="Grigoriev I.V."/>
            <person name="Nagy L."/>
            <person name="Hibbett D."/>
            <person name="Henrissat B."/>
            <person name="Matheny P.B."/>
            <person name="Labbe J."/>
            <person name="Martin A.F."/>
        </authorList>
    </citation>
    <scope>NUCLEOTIDE SEQUENCE</scope>
    <source>
        <strain evidence="1">BPL698</strain>
    </source>
</reference>
<dbReference type="Proteomes" id="UP001207468">
    <property type="component" value="Unassembled WGS sequence"/>
</dbReference>
<organism evidence="1 2">
    <name type="scientific">Russula earlei</name>
    <dbReference type="NCBI Taxonomy" id="71964"/>
    <lineage>
        <taxon>Eukaryota</taxon>
        <taxon>Fungi</taxon>
        <taxon>Dikarya</taxon>
        <taxon>Basidiomycota</taxon>
        <taxon>Agaricomycotina</taxon>
        <taxon>Agaricomycetes</taxon>
        <taxon>Russulales</taxon>
        <taxon>Russulaceae</taxon>
        <taxon>Russula</taxon>
    </lineage>
</organism>
<keyword evidence="2" id="KW-1185">Reference proteome</keyword>
<comment type="caution">
    <text evidence="1">The sequence shown here is derived from an EMBL/GenBank/DDBJ whole genome shotgun (WGS) entry which is preliminary data.</text>
</comment>
<sequence>MSGASLSPANFASPVGYLGLPESTPYYPTGDLRDRPIAFTIAMDRLDDLDAHLTRNENTGIVTKLLELTQALSDLGLHEYALNTSRFALDTLERSYTATPDESRLQLVSALSLRANILCDLKRNDEAVDTADRAVSLCREHRDSQTTPVPELAYALLNYAVLLNGIGLKDESAGVAFELLGEMDESWSDKKFSALYNLCLLNTQIGADNDMALLLADEAVDLTQTSSDAISQAVLSGALLDKSKILSSQGQNDVALSFSAEAVTLLRHMHSTRPVFSLFLAHALDTHAHQLSEANRKGESYSIRQDAVELWQILKVSAPGAIARPLAWSLFEFAKFRSGSRDRNELMEGIRIAESAVETFREVVPLDAPGLGDALYLLASRLFELDQNREAATYAEESAQNFREALSEDPKYALDLICSLSLASACLTCTERADDAFEYAKQAVEVQHDRTGCRCKG</sequence>
<accession>A0ACC0UEM9</accession>
<proteinExistence type="predicted"/>
<dbReference type="EMBL" id="JAGFNK010000062">
    <property type="protein sequence ID" value="KAI9509519.1"/>
    <property type="molecule type" value="Genomic_DNA"/>
</dbReference>
<name>A0ACC0UEM9_9AGAM</name>
<evidence type="ECO:0000313" key="2">
    <source>
        <dbReference type="Proteomes" id="UP001207468"/>
    </source>
</evidence>
<gene>
    <name evidence="1" type="ORF">F5148DRAFT_745948</name>
</gene>
<evidence type="ECO:0000313" key="1">
    <source>
        <dbReference type="EMBL" id="KAI9509519.1"/>
    </source>
</evidence>